<evidence type="ECO:0000313" key="2">
    <source>
        <dbReference type="EMBL" id="TKS11852.1"/>
    </source>
</evidence>
<dbReference type="PANTHER" id="PTHR15430:SF1">
    <property type="entry name" value="GLOMULIN"/>
    <property type="match status" value="1"/>
</dbReference>
<reference evidence="2" key="1">
    <citation type="submission" date="2018-10" db="EMBL/GenBank/DDBJ databases">
        <title>Population genomic analysis revealed the cold adaptation of white poplar.</title>
        <authorList>
            <person name="Liu Y.-J."/>
        </authorList>
    </citation>
    <scope>NUCLEOTIDE SEQUENCE [LARGE SCALE GENOMIC DNA]</scope>
    <source>
        <strain evidence="2">PAL-ZL1</strain>
    </source>
</reference>
<dbReference type="InterPro" id="IPR013877">
    <property type="entry name" value="YAP-bd/ALF4/Glomulin"/>
</dbReference>
<dbReference type="SUPFAM" id="SSF48371">
    <property type="entry name" value="ARM repeat"/>
    <property type="match status" value="1"/>
</dbReference>
<dbReference type="STRING" id="43335.A0A4U5QLZ8"/>
<feature type="compositionally biased region" description="Low complexity" evidence="1">
    <location>
        <begin position="12"/>
        <end position="22"/>
    </location>
</feature>
<feature type="compositionally biased region" description="Basic and acidic residues" evidence="1">
    <location>
        <begin position="1"/>
        <end position="10"/>
    </location>
</feature>
<protein>
    <submittedName>
        <fullName evidence="2">Aberrant root formation protein 4</fullName>
    </submittedName>
</protein>
<name>A0A4U5QLZ8_POPAL</name>
<dbReference type="InterPro" id="IPR019516">
    <property type="entry name" value="Glomulin/ALF4"/>
</dbReference>
<dbReference type="PANTHER" id="PTHR15430">
    <property type="entry name" value="GLOMULIN"/>
    <property type="match status" value="1"/>
</dbReference>
<dbReference type="InterPro" id="IPR016024">
    <property type="entry name" value="ARM-type_fold"/>
</dbReference>
<dbReference type="AlphaFoldDB" id="A0A4U5QLZ8"/>
<comment type="caution">
    <text evidence="2">The sequence shown here is derived from an EMBL/GenBank/DDBJ whole genome shotgun (WGS) entry which is preliminary data.</text>
</comment>
<proteinExistence type="predicted"/>
<organism evidence="2">
    <name type="scientific">Populus alba</name>
    <name type="common">White poplar</name>
    <dbReference type="NCBI Taxonomy" id="43335"/>
    <lineage>
        <taxon>Eukaryota</taxon>
        <taxon>Viridiplantae</taxon>
        <taxon>Streptophyta</taxon>
        <taxon>Embryophyta</taxon>
        <taxon>Tracheophyta</taxon>
        <taxon>Spermatophyta</taxon>
        <taxon>Magnoliopsida</taxon>
        <taxon>eudicotyledons</taxon>
        <taxon>Gunneridae</taxon>
        <taxon>Pentapetalae</taxon>
        <taxon>rosids</taxon>
        <taxon>fabids</taxon>
        <taxon>Malpighiales</taxon>
        <taxon>Salicaceae</taxon>
        <taxon>Saliceae</taxon>
        <taxon>Populus</taxon>
    </lineage>
</organism>
<sequence length="613" mass="67928">MATETSKPREPSSSSSSSSTTTKNPLILHLHEKLSSCSTLIESGDEKSVAELVDFIDSVSDSAVSNHEDSDEQGNAVEVLSETHKFLLSPSLDQAVIDALSFELPKAVSKFAGLSNECLRIADSIIDFFIENCSPRDMLPILCEALDSWNGMVHAYDYVAPLLSGISKVLLAIQRRHFEQVKVAVPVILNVLKAVSSEFSARDTECMNLFIRALGIADSIRAICAKLEGRVLEKLRDVLSSYILQIMALLSLVLGCEIPRCLPLVSRLSEFFPFCGLSYLGLITGSDVDEMTRTFVAEEEDDYMRCLSYIKHGAAISVIWGHISVDVARAAGGDVSTVKDEILSNQTERWQAIGMLKHIFSFVDFPWELKKHAIDFLLCITDGNIARNCNDKDTDCSIYMPNLYAALQAITMVIMYTPDTELRKNAFEALKRVLADIPTSQRFEIFQALITNSMSSPMTALLLDLVRSDLYKEGFQRTAAGKDEEKQANKAAPLWVARALELVELVFRPPKGGPPSFPEHGDAVLAALNLYRFILMTESAGKTNYTGVLSKKNLEKAFNEWLLPLRALVTGIMAENKDDHDPLVMDTVCSLNPIELVLYRCIELVEDKLKHPA</sequence>
<accession>A0A4U5QLZ8</accession>
<dbReference type="EMBL" id="RCHU01000183">
    <property type="protein sequence ID" value="TKS11852.1"/>
    <property type="molecule type" value="Genomic_DNA"/>
</dbReference>
<dbReference type="GO" id="GO:0005737">
    <property type="term" value="C:cytoplasm"/>
    <property type="evidence" value="ECO:0007669"/>
    <property type="project" value="TreeGrafter"/>
</dbReference>
<feature type="region of interest" description="Disordered" evidence="1">
    <location>
        <begin position="1"/>
        <end position="23"/>
    </location>
</feature>
<dbReference type="GO" id="GO:0055105">
    <property type="term" value="F:ubiquitin-protein transferase inhibitor activity"/>
    <property type="evidence" value="ECO:0007669"/>
    <property type="project" value="TreeGrafter"/>
</dbReference>
<gene>
    <name evidence="2" type="ORF">D5086_0000068730</name>
</gene>
<dbReference type="Pfam" id="PF08568">
    <property type="entry name" value="Kinetochor_Ybp2"/>
    <property type="match status" value="2"/>
</dbReference>
<evidence type="ECO:0000256" key="1">
    <source>
        <dbReference type="SAM" id="MobiDB-lite"/>
    </source>
</evidence>